<keyword evidence="6 11" id="KW-0812">Transmembrane</keyword>
<accession>A0A1M5ZSB0</accession>
<keyword evidence="8 11" id="KW-1133">Transmembrane helix</keyword>
<dbReference type="PANTHER" id="PTHR45436">
    <property type="entry name" value="SENSOR HISTIDINE KINASE YKOH"/>
    <property type="match status" value="1"/>
</dbReference>
<dbReference type="CDD" id="cd00082">
    <property type="entry name" value="HisKA"/>
    <property type="match status" value="1"/>
</dbReference>
<dbReference type="InterPro" id="IPR050428">
    <property type="entry name" value="TCS_sensor_his_kinase"/>
</dbReference>
<dbReference type="Proteomes" id="UP000184608">
    <property type="component" value="Unassembled WGS sequence"/>
</dbReference>
<dbReference type="Pfam" id="PF02518">
    <property type="entry name" value="HATPase_c"/>
    <property type="match status" value="1"/>
</dbReference>
<dbReference type="PROSITE" id="PS50885">
    <property type="entry name" value="HAMP"/>
    <property type="match status" value="1"/>
</dbReference>
<dbReference type="OrthoDB" id="9804645at2"/>
<keyword evidence="9" id="KW-0902">Two-component regulatory system</keyword>
<name>A0A1M5ZSB0_9VIBR</name>
<evidence type="ECO:0000256" key="7">
    <source>
        <dbReference type="ARBA" id="ARBA00022777"/>
    </source>
</evidence>
<dbReference type="PRINTS" id="PR00344">
    <property type="entry name" value="BCTRLSENSOR"/>
</dbReference>
<organism evidence="14 15">
    <name type="scientific">Vibrio aerogenes CECT 7868</name>
    <dbReference type="NCBI Taxonomy" id="1216006"/>
    <lineage>
        <taxon>Bacteria</taxon>
        <taxon>Pseudomonadati</taxon>
        <taxon>Pseudomonadota</taxon>
        <taxon>Gammaproteobacteria</taxon>
        <taxon>Vibrionales</taxon>
        <taxon>Vibrionaceae</taxon>
        <taxon>Vibrio</taxon>
    </lineage>
</organism>
<dbReference type="InterPro" id="IPR004358">
    <property type="entry name" value="Sig_transdc_His_kin-like_C"/>
</dbReference>
<evidence type="ECO:0000259" key="13">
    <source>
        <dbReference type="PROSITE" id="PS50885"/>
    </source>
</evidence>
<dbReference type="EMBL" id="FQXZ01000036">
    <property type="protein sequence ID" value="SHI27205.1"/>
    <property type="molecule type" value="Genomic_DNA"/>
</dbReference>
<evidence type="ECO:0000256" key="10">
    <source>
        <dbReference type="ARBA" id="ARBA00023136"/>
    </source>
</evidence>
<sequence length="465" mass="52855">MSVRLIIHSSSFRQATYVAFFCLILSSASIFLSDYFLKEIMHTHLKDMILDDIKNKSALNLFDDSSQLAVYLKTQKQANQHDELISYTFDHQRRLLQGDISILSEKELAPIFHSPSHHLTEIMFHQSDRELFGMAVPLADGGYYYASYDIQPMLNSTRIIPLMTGAVLFAVLLSILLVSLPFSIKNMTRVNRISQVMREYADGHHLARVVDNGYNDEFGRLSHETNTLLARTHMLMEQVRTVNSHIAHELKTPLTRVKHRLINTATYIDNDEALHELDEAASEIDRILYLFRAIMQLTEVENGLLSLRREPVCAVRLLEEVSEYYEPLLEQNQIELKLSAQKRQTFHADYALIFQAVANLLDNAIKYAPESSVIEMRVEQYQDTTCIHVIDQGPGIPPDKIPTVIERFQRINTHDTSVKGFGLGLPFVQAVAERHQGSLSLANSHPGLRVSISCRDVVPATSPIL</sequence>
<dbReference type="GO" id="GO:0000155">
    <property type="term" value="F:phosphorelay sensor kinase activity"/>
    <property type="evidence" value="ECO:0007669"/>
    <property type="project" value="InterPro"/>
</dbReference>
<dbReference type="SUPFAM" id="SSF47384">
    <property type="entry name" value="Homodimeric domain of signal transducing histidine kinase"/>
    <property type="match status" value="1"/>
</dbReference>
<evidence type="ECO:0000256" key="6">
    <source>
        <dbReference type="ARBA" id="ARBA00022692"/>
    </source>
</evidence>
<keyword evidence="5 14" id="KW-0808">Transferase</keyword>
<dbReference type="InterPro" id="IPR003660">
    <property type="entry name" value="HAMP_dom"/>
</dbReference>
<dbReference type="PROSITE" id="PS50109">
    <property type="entry name" value="HIS_KIN"/>
    <property type="match status" value="1"/>
</dbReference>
<gene>
    <name evidence="14" type="primary">pfeS</name>
    <name evidence="14" type="ORF">VA7868_03156</name>
</gene>
<dbReference type="Gene3D" id="1.10.287.130">
    <property type="match status" value="1"/>
</dbReference>
<dbReference type="CDD" id="cd00075">
    <property type="entry name" value="HATPase"/>
    <property type="match status" value="1"/>
</dbReference>
<evidence type="ECO:0000313" key="15">
    <source>
        <dbReference type="Proteomes" id="UP000184608"/>
    </source>
</evidence>
<dbReference type="EC" id="2.7.13.3" evidence="3"/>
<evidence type="ECO:0000256" key="2">
    <source>
        <dbReference type="ARBA" id="ARBA00004370"/>
    </source>
</evidence>
<dbReference type="STRING" id="1216006.VA7868_03156"/>
<keyword evidence="7" id="KW-0418">Kinase</keyword>
<dbReference type="InterPro" id="IPR003594">
    <property type="entry name" value="HATPase_dom"/>
</dbReference>
<dbReference type="RefSeq" id="WP_073604780.1">
    <property type="nucleotide sequence ID" value="NZ_FQXZ01000036.1"/>
</dbReference>
<evidence type="ECO:0000256" key="11">
    <source>
        <dbReference type="SAM" id="Phobius"/>
    </source>
</evidence>
<comment type="catalytic activity">
    <reaction evidence="1">
        <text>ATP + protein L-histidine = ADP + protein N-phospho-L-histidine.</text>
        <dbReference type="EC" id="2.7.13.3"/>
    </reaction>
</comment>
<keyword evidence="10 11" id="KW-0472">Membrane</keyword>
<evidence type="ECO:0000256" key="1">
    <source>
        <dbReference type="ARBA" id="ARBA00000085"/>
    </source>
</evidence>
<dbReference type="Gene3D" id="3.30.565.10">
    <property type="entry name" value="Histidine kinase-like ATPase, C-terminal domain"/>
    <property type="match status" value="1"/>
</dbReference>
<evidence type="ECO:0000256" key="5">
    <source>
        <dbReference type="ARBA" id="ARBA00022679"/>
    </source>
</evidence>
<dbReference type="InterPro" id="IPR005467">
    <property type="entry name" value="His_kinase_dom"/>
</dbReference>
<reference evidence="14 15" key="1">
    <citation type="submission" date="2016-11" db="EMBL/GenBank/DDBJ databases">
        <authorList>
            <person name="Jaros S."/>
            <person name="Januszkiewicz K."/>
            <person name="Wedrychowicz H."/>
        </authorList>
    </citation>
    <scope>NUCLEOTIDE SEQUENCE [LARGE SCALE GENOMIC DNA]</scope>
    <source>
        <strain evidence="14 15">CECT 7868</strain>
    </source>
</reference>
<dbReference type="InterPro" id="IPR036097">
    <property type="entry name" value="HisK_dim/P_sf"/>
</dbReference>
<keyword evidence="4" id="KW-0597">Phosphoprotein</keyword>
<feature type="domain" description="HAMP" evidence="13">
    <location>
        <begin position="187"/>
        <end position="237"/>
    </location>
</feature>
<evidence type="ECO:0000256" key="9">
    <source>
        <dbReference type="ARBA" id="ARBA00023012"/>
    </source>
</evidence>
<protein>
    <recommendedName>
        <fullName evidence="3">histidine kinase</fullName>
        <ecNumber evidence="3">2.7.13.3</ecNumber>
    </recommendedName>
</protein>
<evidence type="ECO:0000313" key="14">
    <source>
        <dbReference type="EMBL" id="SHI27205.1"/>
    </source>
</evidence>
<evidence type="ECO:0000259" key="12">
    <source>
        <dbReference type="PROSITE" id="PS50109"/>
    </source>
</evidence>
<evidence type="ECO:0000256" key="3">
    <source>
        <dbReference type="ARBA" id="ARBA00012438"/>
    </source>
</evidence>
<keyword evidence="15" id="KW-1185">Reference proteome</keyword>
<dbReference type="GO" id="GO:0005886">
    <property type="term" value="C:plasma membrane"/>
    <property type="evidence" value="ECO:0007669"/>
    <property type="project" value="TreeGrafter"/>
</dbReference>
<dbReference type="PANTHER" id="PTHR45436:SF8">
    <property type="entry name" value="HISTIDINE KINASE"/>
    <property type="match status" value="1"/>
</dbReference>
<dbReference type="AlphaFoldDB" id="A0A1M5ZSB0"/>
<dbReference type="SUPFAM" id="SSF55874">
    <property type="entry name" value="ATPase domain of HSP90 chaperone/DNA topoisomerase II/histidine kinase"/>
    <property type="match status" value="1"/>
</dbReference>
<feature type="transmembrane region" description="Helical" evidence="11">
    <location>
        <begin position="159"/>
        <end position="182"/>
    </location>
</feature>
<evidence type="ECO:0000256" key="8">
    <source>
        <dbReference type="ARBA" id="ARBA00022989"/>
    </source>
</evidence>
<evidence type="ECO:0000256" key="4">
    <source>
        <dbReference type="ARBA" id="ARBA00022553"/>
    </source>
</evidence>
<dbReference type="InterPro" id="IPR003661">
    <property type="entry name" value="HisK_dim/P_dom"/>
</dbReference>
<dbReference type="SMART" id="SM00387">
    <property type="entry name" value="HATPase_c"/>
    <property type="match status" value="1"/>
</dbReference>
<comment type="subcellular location">
    <subcellularLocation>
        <location evidence="2">Membrane</location>
    </subcellularLocation>
</comment>
<proteinExistence type="predicted"/>
<dbReference type="InterPro" id="IPR036890">
    <property type="entry name" value="HATPase_C_sf"/>
</dbReference>
<feature type="transmembrane region" description="Helical" evidence="11">
    <location>
        <begin position="15"/>
        <end position="37"/>
    </location>
</feature>
<feature type="domain" description="Histidine kinase" evidence="12">
    <location>
        <begin position="245"/>
        <end position="453"/>
    </location>
</feature>